<proteinExistence type="predicted"/>
<evidence type="ECO:0000313" key="1">
    <source>
        <dbReference type="EMBL" id="KAK9775433.1"/>
    </source>
</evidence>
<accession>A0ABR2XNR0</accession>
<protein>
    <submittedName>
        <fullName evidence="1">Cytochrome P450</fullName>
    </submittedName>
</protein>
<reference evidence="1 2" key="1">
    <citation type="submission" date="2024-02" db="EMBL/GenBank/DDBJ databases">
        <title>First draft genome assembly of two strains of Seiridium cardinale.</title>
        <authorList>
            <person name="Emiliani G."/>
            <person name="Scali E."/>
        </authorList>
    </citation>
    <scope>NUCLEOTIDE SEQUENCE [LARGE SCALE GENOMIC DNA]</scope>
    <source>
        <strain evidence="1 2">BM-138-000479</strain>
    </source>
</reference>
<dbReference type="EMBL" id="JARVKM010000034">
    <property type="protein sequence ID" value="KAK9775433.1"/>
    <property type="molecule type" value="Genomic_DNA"/>
</dbReference>
<evidence type="ECO:0000313" key="2">
    <source>
        <dbReference type="Proteomes" id="UP001465668"/>
    </source>
</evidence>
<comment type="caution">
    <text evidence="1">The sequence shown here is derived from an EMBL/GenBank/DDBJ whole genome shotgun (WGS) entry which is preliminary data.</text>
</comment>
<dbReference type="Proteomes" id="UP001465668">
    <property type="component" value="Unassembled WGS sequence"/>
</dbReference>
<organism evidence="1 2">
    <name type="scientific">Seiridium cardinale</name>
    <dbReference type="NCBI Taxonomy" id="138064"/>
    <lineage>
        <taxon>Eukaryota</taxon>
        <taxon>Fungi</taxon>
        <taxon>Dikarya</taxon>
        <taxon>Ascomycota</taxon>
        <taxon>Pezizomycotina</taxon>
        <taxon>Sordariomycetes</taxon>
        <taxon>Xylariomycetidae</taxon>
        <taxon>Amphisphaeriales</taxon>
        <taxon>Sporocadaceae</taxon>
        <taxon>Seiridium</taxon>
    </lineage>
</organism>
<gene>
    <name evidence="1" type="ORF">SCAR479_07822</name>
</gene>
<keyword evidence="2" id="KW-1185">Reference proteome</keyword>
<sequence length="177" mass="19354">MANVGDQIRDLLEAVKPAVAHWLPTVIAIPSPFCLTYIYTSLQCFRVLSSDSPTPPTPLGHTTGIDLAKAPVMNVRSPNNDGFRLGKWLFNRKDILVTSSWAGHRGMRHSVILAESSRTAYPSIQSTLGGPSGFSNTLAILQVDQFESLMSKFITTPSRAACQARKWAISMSTQYDA</sequence>
<name>A0ABR2XNR0_9PEZI</name>